<feature type="compositionally biased region" description="Polar residues" evidence="2">
    <location>
        <begin position="27"/>
        <end position="45"/>
    </location>
</feature>
<reference evidence="3" key="1">
    <citation type="submission" date="2013-11" db="EMBL/GenBank/DDBJ databases">
        <title>Genome sequence of the fusiform rust pathogen reveals effectors for host alternation and coevolution with pine.</title>
        <authorList>
            <consortium name="DOE Joint Genome Institute"/>
            <person name="Smith K."/>
            <person name="Pendleton A."/>
            <person name="Kubisiak T."/>
            <person name="Anderson C."/>
            <person name="Salamov A."/>
            <person name="Aerts A."/>
            <person name="Riley R."/>
            <person name="Clum A."/>
            <person name="Lindquist E."/>
            <person name="Ence D."/>
            <person name="Campbell M."/>
            <person name="Kronenberg Z."/>
            <person name="Feau N."/>
            <person name="Dhillon B."/>
            <person name="Hamelin R."/>
            <person name="Burleigh J."/>
            <person name="Smith J."/>
            <person name="Yandell M."/>
            <person name="Nelson C."/>
            <person name="Grigoriev I."/>
            <person name="Davis J."/>
        </authorList>
    </citation>
    <scope>NUCLEOTIDE SEQUENCE</scope>
    <source>
        <strain evidence="3">G11</strain>
    </source>
</reference>
<sequence length="287" mass="32477">MSSLKYISNPTSSSVDSHSVSRSPSPQQEDLQAMFPSSSSNNTIVNHRMNRDEIQKALDEERALVIKFSPLPYATSLDVLNALAQSLSDPPYRLPTPNWVDSAQGTTAFFGYLYDDQSNDHNLLRTLLPAIVQHLNKCEVNLLDIDQIRAMGLQPINSLAVPLRWSICLVGYLPGSVLGLVNPWSNKELTFKQEKMSKKCKSLNSGQDLIRGTCCIKRSRRDDQVKNLKENYQKIEKTLKFENGKEKLANTAKLMLQARQNRPSPQEKWTDNAKKYQLRSGVRHTTE</sequence>
<feature type="region of interest" description="Disordered" evidence="2">
    <location>
        <begin position="257"/>
        <end position="287"/>
    </location>
</feature>
<evidence type="ECO:0000256" key="1">
    <source>
        <dbReference type="SAM" id="Coils"/>
    </source>
</evidence>
<accession>A0A9P6TGF5</accession>
<evidence type="ECO:0000256" key="2">
    <source>
        <dbReference type="SAM" id="MobiDB-lite"/>
    </source>
</evidence>
<dbReference type="Proteomes" id="UP000886653">
    <property type="component" value="Unassembled WGS sequence"/>
</dbReference>
<dbReference type="EMBL" id="MU167225">
    <property type="protein sequence ID" value="KAG0149723.1"/>
    <property type="molecule type" value="Genomic_DNA"/>
</dbReference>
<gene>
    <name evidence="3" type="ORF">CROQUDRAFT_131107</name>
</gene>
<feature type="coiled-coil region" evidence="1">
    <location>
        <begin position="218"/>
        <end position="245"/>
    </location>
</feature>
<proteinExistence type="predicted"/>
<dbReference type="AlphaFoldDB" id="A0A9P6TGF5"/>
<keyword evidence="4" id="KW-1185">Reference proteome</keyword>
<feature type="compositionally biased region" description="Low complexity" evidence="2">
    <location>
        <begin position="8"/>
        <end position="26"/>
    </location>
</feature>
<feature type="region of interest" description="Disordered" evidence="2">
    <location>
        <begin position="1"/>
        <end position="45"/>
    </location>
</feature>
<comment type="caution">
    <text evidence="3">The sequence shown here is derived from an EMBL/GenBank/DDBJ whole genome shotgun (WGS) entry which is preliminary data.</text>
</comment>
<evidence type="ECO:0000313" key="3">
    <source>
        <dbReference type="EMBL" id="KAG0149723.1"/>
    </source>
</evidence>
<name>A0A9P6TGF5_9BASI</name>
<evidence type="ECO:0000313" key="4">
    <source>
        <dbReference type="Proteomes" id="UP000886653"/>
    </source>
</evidence>
<keyword evidence="1" id="KW-0175">Coiled coil</keyword>
<protein>
    <submittedName>
        <fullName evidence="3">Uncharacterized protein</fullName>
    </submittedName>
</protein>
<dbReference type="OrthoDB" id="10427214at2759"/>
<organism evidence="3 4">
    <name type="scientific">Cronartium quercuum f. sp. fusiforme G11</name>
    <dbReference type="NCBI Taxonomy" id="708437"/>
    <lineage>
        <taxon>Eukaryota</taxon>
        <taxon>Fungi</taxon>
        <taxon>Dikarya</taxon>
        <taxon>Basidiomycota</taxon>
        <taxon>Pucciniomycotina</taxon>
        <taxon>Pucciniomycetes</taxon>
        <taxon>Pucciniales</taxon>
        <taxon>Coleosporiaceae</taxon>
        <taxon>Cronartium</taxon>
    </lineage>
</organism>